<dbReference type="PANTHER" id="PTHR31268">
    <property type="match status" value="1"/>
</dbReference>
<gene>
    <name evidence="3" type="ORF">SISNIDRAFT_126175</name>
</gene>
<reference evidence="3 4" key="1">
    <citation type="journal article" date="2016" name="Mol. Biol. Evol.">
        <title>Comparative Genomics of Early-Diverging Mushroom-Forming Fungi Provides Insights into the Origins of Lignocellulose Decay Capabilities.</title>
        <authorList>
            <person name="Nagy L.G."/>
            <person name="Riley R."/>
            <person name="Tritt A."/>
            <person name="Adam C."/>
            <person name="Daum C."/>
            <person name="Floudas D."/>
            <person name="Sun H."/>
            <person name="Yadav J.S."/>
            <person name="Pangilinan J."/>
            <person name="Larsson K.H."/>
            <person name="Matsuura K."/>
            <person name="Barry K."/>
            <person name="Labutti K."/>
            <person name="Kuo R."/>
            <person name="Ohm R.A."/>
            <person name="Bhattacharya S.S."/>
            <person name="Shirouzu T."/>
            <person name="Yoshinaga Y."/>
            <person name="Martin F.M."/>
            <person name="Grigoriev I.V."/>
            <person name="Hibbett D.S."/>
        </authorList>
    </citation>
    <scope>NUCLEOTIDE SEQUENCE [LARGE SCALE GENOMIC DNA]</scope>
    <source>
        <strain evidence="3 4">HHB9708</strain>
    </source>
</reference>
<evidence type="ECO:0000256" key="1">
    <source>
        <dbReference type="ARBA" id="ARBA00007240"/>
    </source>
</evidence>
<dbReference type="Proteomes" id="UP000076722">
    <property type="component" value="Unassembled WGS sequence"/>
</dbReference>
<organism evidence="3 4">
    <name type="scientific">Sistotremastrum niveocremeum HHB9708</name>
    <dbReference type="NCBI Taxonomy" id="1314777"/>
    <lineage>
        <taxon>Eukaryota</taxon>
        <taxon>Fungi</taxon>
        <taxon>Dikarya</taxon>
        <taxon>Basidiomycota</taxon>
        <taxon>Agaricomycotina</taxon>
        <taxon>Agaricomycetes</taxon>
        <taxon>Sistotremastrales</taxon>
        <taxon>Sistotremastraceae</taxon>
        <taxon>Sertulicium</taxon>
        <taxon>Sertulicium niveocremeum</taxon>
    </lineage>
</organism>
<dbReference type="EMBL" id="KV419411">
    <property type="protein sequence ID" value="KZS92262.1"/>
    <property type="molecule type" value="Genomic_DNA"/>
</dbReference>
<evidence type="ECO:0000313" key="4">
    <source>
        <dbReference type="Proteomes" id="UP000076722"/>
    </source>
</evidence>
<accession>A0A164TCR3</accession>
<dbReference type="STRING" id="1314777.A0A164TCR3"/>
<proteinExistence type="inferred from homology"/>
<comment type="similarity">
    <text evidence="1">Belongs to the glycosyl hydrolases 36 family.</text>
</comment>
<dbReference type="InterPro" id="IPR017853">
    <property type="entry name" value="GH"/>
</dbReference>
<evidence type="ECO:0000313" key="3">
    <source>
        <dbReference type="EMBL" id="KZS92262.1"/>
    </source>
</evidence>
<keyword evidence="2" id="KW-0119">Carbohydrate metabolism</keyword>
<evidence type="ECO:0000256" key="2">
    <source>
        <dbReference type="ARBA" id="ARBA00023277"/>
    </source>
</evidence>
<dbReference type="Pfam" id="PF05691">
    <property type="entry name" value="Raffinose_syn"/>
    <property type="match status" value="1"/>
</dbReference>
<dbReference type="InterPro" id="IPR008811">
    <property type="entry name" value="Glycosyl_hydrolases_36"/>
</dbReference>
<dbReference type="SUPFAM" id="SSF51445">
    <property type="entry name" value="(Trans)glycosidases"/>
    <property type="match status" value="1"/>
</dbReference>
<dbReference type="PANTHER" id="PTHR31268:SF32">
    <property type="entry name" value="GALACTINOL--SUCROSE GALACTOSYLTRANSFERASE 2-RELATED"/>
    <property type="match status" value="1"/>
</dbReference>
<keyword evidence="4" id="KW-1185">Reference proteome</keyword>
<sequence>MKDLGVLVTKVKTDHQISSVGVWHTIGAYWHGVEPAKFKDNYKLVKITKDDYPGPWETKGYTYYIPHPSDVGRFFSDYYAKLASFGISHTKCDNMASLDSIASASTFTTSSQDIEESVDVPSLRVAYKNAVKAAALKHFGGADKGKVIWCMEMSPRVLLGREIGFHSGGTRYVCRNSDDYFPTTLDQYPNHIFSNAINATFTSRLNVIPDFDMVSVMPNTHRRPTHVQFQFQSKPDSTTQGLGAYHAAFRAFGAGPVTITDSASRTDTGVTNKLLGKAPESNHSIALQARSSPWVSEAVFDTNLLGSGTGRALRIFSRDSAPGVHGGMVGYWNVRKDNGKVEDSISLDDIREVVAVSPYTKLGKYAIWSHTKSKLFVADFTASTPSISPSTTSDLSISLAPFSFEIVTISAIDNGIAALGLIDKYNPLGGIISHHWEENFHQLEMKSFGRVGFFADAMPPPFVEVGGRFVQCELIAEDSGYLLALDLDETYEDLTITLYHRR</sequence>
<protein>
    <submittedName>
        <fullName evidence="3">Uncharacterized protein</fullName>
    </submittedName>
</protein>
<name>A0A164TCR3_9AGAM</name>
<dbReference type="AlphaFoldDB" id="A0A164TCR3"/>
<dbReference type="OrthoDB" id="4664297at2759"/>